<dbReference type="AlphaFoldDB" id="A0A8H8D0K2"/>
<comment type="caution">
    <text evidence="2">The sequence shown here is derived from an EMBL/GenBank/DDBJ whole genome shotgun (WGS) entry which is preliminary data.</text>
</comment>
<sequence>MRSAPLHLISPVPITRLSSTYEVQTNDSSSDWVPRDAGYLFSDTPANQLALLSLILPFPAPNESDQPAASRNTSFTKQYIPD</sequence>
<name>A0A8H8D0K2_AJECA</name>
<gene>
    <name evidence="2" type="ORF">I7I52_05768</name>
</gene>
<dbReference type="EMBL" id="JAEVHI010000003">
    <property type="protein sequence ID" value="KAG5295488.1"/>
    <property type="molecule type" value="Genomic_DNA"/>
</dbReference>
<evidence type="ECO:0000313" key="3">
    <source>
        <dbReference type="Proteomes" id="UP000670092"/>
    </source>
</evidence>
<reference evidence="2 3" key="1">
    <citation type="submission" date="2021-01" db="EMBL/GenBank/DDBJ databases">
        <title>Chromosome-level genome assembly of a human fungal pathogen reveals clustering of transcriptionally co-regulated genes.</title>
        <authorList>
            <person name="Voorhies M."/>
            <person name="Cohen S."/>
            <person name="Shea T.P."/>
            <person name="Petrus S."/>
            <person name="Munoz J.F."/>
            <person name="Poplawski S."/>
            <person name="Goldman W.E."/>
            <person name="Michael T."/>
            <person name="Cuomo C.A."/>
            <person name="Sil A."/>
            <person name="Beyhan S."/>
        </authorList>
    </citation>
    <scope>NUCLEOTIDE SEQUENCE [LARGE SCALE GENOMIC DNA]</scope>
    <source>
        <strain evidence="2 3">G184AR</strain>
    </source>
</reference>
<dbReference type="Proteomes" id="UP000670092">
    <property type="component" value="Unassembled WGS sequence"/>
</dbReference>
<organism evidence="2 3">
    <name type="scientific">Ajellomyces capsulatus</name>
    <name type="common">Darling's disease fungus</name>
    <name type="synonym">Histoplasma capsulatum</name>
    <dbReference type="NCBI Taxonomy" id="5037"/>
    <lineage>
        <taxon>Eukaryota</taxon>
        <taxon>Fungi</taxon>
        <taxon>Dikarya</taxon>
        <taxon>Ascomycota</taxon>
        <taxon>Pezizomycotina</taxon>
        <taxon>Eurotiomycetes</taxon>
        <taxon>Eurotiomycetidae</taxon>
        <taxon>Onygenales</taxon>
        <taxon>Ajellomycetaceae</taxon>
        <taxon>Histoplasma</taxon>
    </lineage>
</organism>
<dbReference type="VEuPathDB" id="FungiDB:I7I52_05768"/>
<feature type="region of interest" description="Disordered" evidence="1">
    <location>
        <begin position="62"/>
        <end position="82"/>
    </location>
</feature>
<evidence type="ECO:0000313" key="2">
    <source>
        <dbReference type="EMBL" id="KAG5295488.1"/>
    </source>
</evidence>
<protein>
    <submittedName>
        <fullName evidence="2">Uncharacterized protein</fullName>
    </submittedName>
</protein>
<evidence type="ECO:0000256" key="1">
    <source>
        <dbReference type="SAM" id="MobiDB-lite"/>
    </source>
</evidence>
<proteinExistence type="predicted"/>
<feature type="compositionally biased region" description="Polar residues" evidence="1">
    <location>
        <begin position="63"/>
        <end position="82"/>
    </location>
</feature>
<accession>A0A8H8D0K2</accession>